<dbReference type="Proteomes" id="UP001199919">
    <property type="component" value="Unassembled WGS sequence"/>
</dbReference>
<proteinExistence type="predicted"/>
<evidence type="ECO:0000313" key="1">
    <source>
        <dbReference type="EMBL" id="MCD8741900.1"/>
    </source>
</evidence>
<evidence type="ECO:0000313" key="2">
    <source>
        <dbReference type="Proteomes" id="UP001199919"/>
    </source>
</evidence>
<organism evidence="1 2">
    <name type="scientific">Mucilaginibacter roseus</name>
    <dbReference type="NCBI Taxonomy" id="1528868"/>
    <lineage>
        <taxon>Bacteria</taxon>
        <taxon>Pseudomonadati</taxon>
        <taxon>Bacteroidota</taxon>
        <taxon>Sphingobacteriia</taxon>
        <taxon>Sphingobacteriales</taxon>
        <taxon>Sphingobacteriaceae</taxon>
        <taxon>Mucilaginibacter</taxon>
    </lineage>
</organism>
<protein>
    <recommendedName>
        <fullName evidence="3">WG repeat-containing protein</fullName>
    </recommendedName>
</protein>
<dbReference type="RefSeq" id="WP_232178396.1">
    <property type="nucleotide sequence ID" value="NZ_JAJPWV010000004.1"/>
</dbReference>
<keyword evidence="2" id="KW-1185">Reference proteome</keyword>
<gene>
    <name evidence="1" type="ORF">LT679_14895</name>
</gene>
<evidence type="ECO:0008006" key="3">
    <source>
        <dbReference type="Google" id="ProtNLM"/>
    </source>
</evidence>
<sequence length="367" mass="42049">MNTKVILFIIIMFTPCLLFSQDKSVWISFWNADSTLVGFKDKAGKVMIRPKFSGLTFGGKFVNIKAVTENTNGKWSSYYLTKSGKKVGVEQLYIFDNTPDCESEGFIRFRDSATYKVGMFNGKGDVAIPAEYNNLTPVANGLIVALKGGTFDAGKIDEHNQYPWVGGKEVLIDTRNKLLVNDFKYDDDLNLYSLLILKKPSDNPLRESFKAVNGEYYSFISFDREFKAWLKDSLLKNLTAENLLKLCDDSIYNWGNSEQWKKRSKEEFIDQQFSVIRPLLLNLNNPACEYHVFTDSLNPYIFDYNSIGFEKYFDDCGAALYRKYPVKQVVITYHKDGDIQQDHFDFLRTDAGYKLISVSLRSDSANQ</sequence>
<name>A0ABS8U716_9SPHI</name>
<reference evidence="1 2" key="1">
    <citation type="submission" date="2021-12" db="EMBL/GenBank/DDBJ databases">
        <title>Mucilaginibacter roseus genome.</title>
        <authorList>
            <person name="Ferreira J.R."/>
            <person name="Newman J.D."/>
        </authorList>
    </citation>
    <scope>NUCLEOTIDE SEQUENCE [LARGE SCALE GENOMIC DNA]</scope>
    <source>
        <strain evidence="1 2">LMG 28454</strain>
    </source>
</reference>
<comment type="caution">
    <text evidence="1">The sequence shown here is derived from an EMBL/GenBank/DDBJ whole genome shotgun (WGS) entry which is preliminary data.</text>
</comment>
<accession>A0ABS8U716</accession>
<dbReference type="EMBL" id="JAJPWV010000004">
    <property type="protein sequence ID" value="MCD8741900.1"/>
    <property type="molecule type" value="Genomic_DNA"/>
</dbReference>